<evidence type="ECO:0000256" key="1">
    <source>
        <dbReference type="SAM" id="MobiDB-lite"/>
    </source>
</evidence>
<reference evidence="2 3" key="1">
    <citation type="submission" date="2024-01" db="EMBL/GenBank/DDBJ databases">
        <title>A draft genome for a cacao thread blight-causing isolate of Paramarasmius palmivorus.</title>
        <authorList>
            <person name="Baruah I.K."/>
            <person name="Bukari Y."/>
            <person name="Amoako-Attah I."/>
            <person name="Meinhardt L.W."/>
            <person name="Bailey B.A."/>
            <person name="Cohen S.P."/>
        </authorList>
    </citation>
    <scope>NUCLEOTIDE SEQUENCE [LARGE SCALE GENOMIC DNA]</scope>
    <source>
        <strain evidence="2 3">GH-12</strain>
    </source>
</reference>
<feature type="region of interest" description="Disordered" evidence="1">
    <location>
        <begin position="1"/>
        <end position="40"/>
    </location>
</feature>
<name>A0AAW0DN71_9AGAR</name>
<dbReference type="EMBL" id="JAYKXP010000010">
    <property type="protein sequence ID" value="KAK7053194.1"/>
    <property type="molecule type" value="Genomic_DNA"/>
</dbReference>
<dbReference type="AlphaFoldDB" id="A0AAW0DN71"/>
<proteinExistence type="predicted"/>
<protein>
    <submittedName>
        <fullName evidence="2">Uncharacterized protein</fullName>
    </submittedName>
</protein>
<sequence>MRPVFMKNRGQPRASTPLPPSSPLSPEARSPPQTSGECANPSHFSFGKYWWRRSPSPTLSVASSDSDQSLISTLWDKIYKGRVLVGDSDGWRYEWRDEVHDEIHDQSVNPNSTEAGDDLEVANENPTTGKSQSDGKQSSRRLDPINGHVFYGSPSVSTPATIEARTPPARVNREPAQGGNPVLTSIRPISRSSIQNGSPKRRRLTTASADRRRLLDKERKARKRARDPEAMKAKQAVYAANYRVKNREVLQVKARDYRRKQAPTGLLTRASG</sequence>
<feature type="region of interest" description="Disordered" evidence="1">
    <location>
        <begin position="103"/>
        <end position="233"/>
    </location>
</feature>
<gene>
    <name evidence="2" type="ORF">VNI00_003813</name>
</gene>
<evidence type="ECO:0000313" key="2">
    <source>
        <dbReference type="EMBL" id="KAK7053194.1"/>
    </source>
</evidence>
<evidence type="ECO:0000313" key="3">
    <source>
        <dbReference type="Proteomes" id="UP001383192"/>
    </source>
</evidence>
<accession>A0AAW0DN71</accession>
<comment type="caution">
    <text evidence="2">The sequence shown here is derived from an EMBL/GenBank/DDBJ whole genome shotgun (WGS) entry which is preliminary data.</text>
</comment>
<keyword evidence="3" id="KW-1185">Reference proteome</keyword>
<organism evidence="2 3">
    <name type="scientific">Paramarasmius palmivorus</name>
    <dbReference type="NCBI Taxonomy" id="297713"/>
    <lineage>
        <taxon>Eukaryota</taxon>
        <taxon>Fungi</taxon>
        <taxon>Dikarya</taxon>
        <taxon>Basidiomycota</taxon>
        <taxon>Agaricomycotina</taxon>
        <taxon>Agaricomycetes</taxon>
        <taxon>Agaricomycetidae</taxon>
        <taxon>Agaricales</taxon>
        <taxon>Marasmiineae</taxon>
        <taxon>Marasmiaceae</taxon>
        <taxon>Paramarasmius</taxon>
    </lineage>
</organism>
<feature type="compositionally biased region" description="Basic and acidic residues" evidence="1">
    <location>
        <begin position="209"/>
        <end position="219"/>
    </location>
</feature>
<feature type="compositionally biased region" description="Polar residues" evidence="1">
    <location>
        <begin position="124"/>
        <end position="136"/>
    </location>
</feature>
<dbReference type="Proteomes" id="UP001383192">
    <property type="component" value="Unassembled WGS sequence"/>
</dbReference>